<evidence type="ECO:0000256" key="1">
    <source>
        <dbReference type="ARBA" id="ARBA00022490"/>
    </source>
</evidence>
<dbReference type="Proteomes" id="UP001430954">
    <property type="component" value="Unassembled WGS sequence"/>
</dbReference>
<dbReference type="InterPro" id="IPR013785">
    <property type="entry name" value="Aldolase_TIM"/>
</dbReference>
<protein>
    <submittedName>
        <fullName evidence="4">Pyridoxine 5'-phosphate synthase</fullName>
        <ecNumber evidence="4">2.6.99.2</ecNumber>
    </submittedName>
</protein>
<evidence type="ECO:0000313" key="4">
    <source>
        <dbReference type="EMBL" id="MBZ4040710.1"/>
    </source>
</evidence>
<feature type="non-terminal residue" evidence="4">
    <location>
        <position position="1"/>
    </location>
</feature>
<evidence type="ECO:0000256" key="2">
    <source>
        <dbReference type="ARBA" id="ARBA00022679"/>
    </source>
</evidence>
<dbReference type="InterPro" id="IPR004569">
    <property type="entry name" value="PyrdxlP_synth_PdxJ"/>
</dbReference>
<keyword evidence="5" id="KW-1185">Reference proteome</keyword>
<reference evidence="4 5" key="1">
    <citation type="submission" date="2021-09" db="EMBL/GenBank/DDBJ databases">
        <title>Lysobacter sp. 13A isolated from the river sediment.</title>
        <authorList>
            <person name="Liu H."/>
            <person name="Li S."/>
            <person name="Mao S."/>
        </authorList>
    </citation>
    <scope>NUCLEOTIDE SEQUENCE [LARGE SCALE GENOMIC DNA]</scope>
    <source>
        <strain evidence="4 5">13A</strain>
    </source>
</reference>
<organism evidence="4 5">
    <name type="scientific">Novilysobacter selenitireducens</name>
    <dbReference type="NCBI Taxonomy" id="2872639"/>
    <lineage>
        <taxon>Bacteria</taxon>
        <taxon>Pseudomonadati</taxon>
        <taxon>Pseudomonadota</taxon>
        <taxon>Gammaproteobacteria</taxon>
        <taxon>Lysobacterales</taxon>
        <taxon>Lysobacteraceae</taxon>
        <taxon>Novilysobacter</taxon>
    </lineage>
</organism>
<sequence>FSGMAAAAAAAGRGVNAGHDHNQDNHGPFLAAVPGVLEVSIGHALIGEALHAGLPATVRAYLAVIDHASRGGSIPLA</sequence>
<evidence type="ECO:0000313" key="5">
    <source>
        <dbReference type="Proteomes" id="UP001430954"/>
    </source>
</evidence>
<name>A0ABS7TA50_9GAMM</name>
<keyword evidence="3" id="KW-0664">Pyridoxine biosynthesis</keyword>
<dbReference type="PANTHER" id="PTHR30456">
    <property type="entry name" value="PYRIDOXINE 5'-PHOSPHATE SYNTHASE"/>
    <property type="match status" value="1"/>
</dbReference>
<dbReference type="SUPFAM" id="SSF63892">
    <property type="entry name" value="Pyridoxine 5'-phosphate synthase"/>
    <property type="match status" value="1"/>
</dbReference>
<proteinExistence type="predicted"/>
<comment type="caution">
    <text evidence="4">The sequence shown here is derived from an EMBL/GenBank/DDBJ whole genome shotgun (WGS) entry which is preliminary data.</text>
</comment>
<dbReference type="Gene3D" id="3.20.20.70">
    <property type="entry name" value="Aldolase class I"/>
    <property type="match status" value="1"/>
</dbReference>
<dbReference type="EC" id="2.6.99.2" evidence="4"/>
<dbReference type="PANTHER" id="PTHR30456:SF0">
    <property type="entry name" value="PYRIDOXINE 5'-PHOSPHATE SYNTHASE"/>
    <property type="match status" value="1"/>
</dbReference>
<keyword evidence="1" id="KW-0963">Cytoplasm</keyword>
<dbReference type="GO" id="GO:0033856">
    <property type="term" value="F:pyridoxine 5'-phosphate synthase activity"/>
    <property type="evidence" value="ECO:0007669"/>
    <property type="project" value="UniProtKB-EC"/>
</dbReference>
<keyword evidence="2 4" id="KW-0808">Transferase</keyword>
<gene>
    <name evidence="4" type="ORF">K6753_14355</name>
</gene>
<dbReference type="InterPro" id="IPR036130">
    <property type="entry name" value="Pyridoxine-5'_phos_synth"/>
</dbReference>
<dbReference type="Pfam" id="PF03740">
    <property type="entry name" value="PdxJ"/>
    <property type="match status" value="1"/>
</dbReference>
<dbReference type="RefSeq" id="WP_223677164.1">
    <property type="nucleotide sequence ID" value="NZ_JAINZW010000016.1"/>
</dbReference>
<accession>A0ABS7TA50</accession>
<evidence type="ECO:0000256" key="3">
    <source>
        <dbReference type="ARBA" id="ARBA00023096"/>
    </source>
</evidence>
<dbReference type="EMBL" id="JAINZW010000016">
    <property type="protein sequence ID" value="MBZ4040710.1"/>
    <property type="molecule type" value="Genomic_DNA"/>
</dbReference>